<dbReference type="PANTHER" id="PTHR34606">
    <property type="entry name" value="BON DOMAIN-CONTAINING PROTEIN"/>
    <property type="match status" value="1"/>
</dbReference>
<evidence type="ECO:0000256" key="4">
    <source>
        <dbReference type="ARBA" id="ARBA00022764"/>
    </source>
</evidence>
<keyword evidence="3" id="KW-0677">Repeat</keyword>
<dbReference type="Pfam" id="PF04972">
    <property type="entry name" value="BON"/>
    <property type="match status" value="1"/>
</dbReference>
<feature type="domain" description="BON" evidence="7">
    <location>
        <begin position="36"/>
        <end position="104"/>
    </location>
</feature>
<dbReference type="SMART" id="SM00749">
    <property type="entry name" value="BON"/>
    <property type="match status" value="1"/>
</dbReference>
<proteinExistence type="predicted"/>
<keyword evidence="4" id="KW-0574">Periplasm</keyword>
<feature type="chain" id="PRO_5012650229" description="Osmotically-inducible protein Y" evidence="6">
    <location>
        <begin position="21"/>
        <end position="107"/>
    </location>
</feature>
<dbReference type="PROSITE" id="PS51257">
    <property type="entry name" value="PROKAR_LIPOPROTEIN"/>
    <property type="match status" value="1"/>
</dbReference>
<dbReference type="AlphaFoldDB" id="A0A261VQ77"/>
<evidence type="ECO:0000256" key="1">
    <source>
        <dbReference type="ARBA" id="ARBA00004418"/>
    </source>
</evidence>
<evidence type="ECO:0000256" key="6">
    <source>
        <dbReference type="SAM" id="SignalP"/>
    </source>
</evidence>
<keyword evidence="2 6" id="KW-0732">Signal</keyword>
<dbReference type="EMBL" id="NEVT01000006">
    <property type="protein sequence ID" value="OZI75740.1"/>
    <property type="molecule type" value="Genomic_DNA"/>
</dbReference>
<comment type="subcellular location">
    <subcellularLocation>
        <location evidence="1">Periplasm</location>
    </subcellularLocation>
</comment>
<evidence type="ECO:0000313" key="8">
    <source>
        <dbReference type="EMBL" id="OZI75740.1"/>
    </source>
</evidence>
<evidence type="ECO:0000256" key="2">
    <source>
        <dbReference type="ARBA" id="ARBA00022729"/>
    </source>
</evidence>
<dbReference type="PANTHER" id="PTHR34606:SF16">
    <property type="entry name" value="BON DOMAIN-CONTAINING PROTEIN"/>
    <property type="match status" value="1"/>
</dbReference>
<name>A0A261VQ77_9BORD</name>
<evidence type="ECO:0000256" key="3">
    <source>
        <dbReference type="ARBA" id="ARBA00022737"/>
    </source>
</evidence>
<dbReference type="GO" id="GO:0042597">
    <property type="term" value="C:periplasmic space"/>
    <property type="evidence" value="ECO:0007669"/>
    <property type="project" value="UniProtKB-SubCell"/>
</dbReference>
<comment type="caution">
    <text evidence="8">The sequence shown here is derived from an EMBL/GenBank/DDBJ whole genome shotgun (WGS) entry which is preliminary data.</text>
</comment>
<dbReference type="InterPro" id="IPR051686">
    <property type="entry name" value="Lipoprotein_DolP"/>
</dbReference>
<keyword evidence="9" id="KW-1185">Reference proteome</keyword>
<sequence length="107" mass="11195">MSTSRILRSFIAVAFTAVLAACAGQDGHRSTGQYTDDTATTARVKAALVEAPGVSANDVQVETYNGVVQLSGFVQSQDAAAQAVKAARGVSGVKEVRNDIQIRTPRQ</sequence>
<accession>A0A261VQ77</accession>
<reference evidence="9" key="1">
    <citation type="submission" date="2017-05" db="EMBL/GenBank/DDBJ databases">
        <title>Complete and WGS of Bordetella genogroups.</title>
        <authorList>
            <person name="Spilker T."/>
            <person name="Lipuma J."/>
        </authorList>
    </citation>
    <scope>NUCLEOTIDE SEQUENCE [LARGE SCALE GENOMIC DNA]</scope>
    <source>
        <strain evidence="9">AU8256</strain>
    </source>
</reference>
<evidence type="ECO:0000313" key="9">
    <source>
        <dbReference type="Proteomes" id="UP000215633"/>
    </source>
</evidence>
<dbReference type="Proteomes" id="UP000215633">
    <property type="component" value="Unassembled WGS sequence"/>
</dbReference>
<dbReference type="RefSeq" id="WP_028356170.1">
    <property type="nucleotide sequence ID" value="NZ_NEVT01000006.1"/>
</dbReference>
<organism evidence="8 9">
    <name type="scientific">Bordetella genomosp. 2</name>
    <dbReference type="NCBI Taxonomy" id="1983456"/>
    <lineage>
        <taxon>Bacteria</taxon>
        <taxon>Pseudomonadati</taxon>
        <taxon>Pseudomonadota</taxon>
        <taxon>Betaproteobacteria</taxon>
        <taxon>Burkholderiales</taxon>
        <taxon>Alcaligenaceae</taxon>
        <taxon>Bordetella</taxon>
    </lineage>
</organism>
<feature type="signal peptide" evidence="6">
    <location>
        <begin position="1"/>
        <end position="20"/>
    </location>
</feature>
<dbReference type="Gene3D" id="3.30.1340.30">
    <property type="match status" value="1"/>
</dbReference>
<evidence type="ECO:0000259" key="7">
    <source>
        <dbReference type="PROSITE" id="PS50914"/>
    </source>
</evidence>
<dbReference type="FunFam" id="3.30.1340.30:FF:000001">
    <property type="entry name" value="Molecular chaperone OsmY"/>
    <property type="match status" value="1"/>
</dbReference>
<protein>
    <recommendedName>
        <fullName evidence="5">Osmotically-inducible protein Y</fullName>
    </recommendedName>
</protein>
<dbReference type="InterPro" id="IPR014004">
    <property type="entry name" value="Transpt-assoc_nodulatn_dom_bac"/>
</dbReference>
<dbReference type="InterPro" id="IPR007055">
    <property type="entry name" value="BON_dom"/>
</dbReference>
<gene>
    <name evidence="8" type="ORF">CAL24_10995</name>
</gene>
<evidence type="ECO:0000256" key="5">
    <source>
        <dbReference type="ARBA" id="ARBA00070588"/>
    </source>
</evidence>
<dbReference type="PROSITE" id="PS50914">
    <property type="entry name" value="BON"/>
    <property type="match status" value="1"/>
</dbReference>